<feature type="region of interest" description="Disordered" evidence="1">
    <location>
        <begin position="81"/>
        <end position="106"/>
    </location>
</feature>
<dbReference type="Proteomes" id="UP000799436">
    <property type="component" value="Unassembled WGS sequence"/>
</dbReference>
<evidence type="ECO:0000313" key="3">
    <source>
        <dbReference type="Proteomes" id="UP000799436"/>
    </source>
</evidence>
<dbReference type="AlphaFoldDB" id="A0A6G1LNQ7"/>
<evidence type="ECO:0000313" key="2">
    <source>
        <dbReference type="EMBL" id="KAF2773794.1"/>
    </source>
</evidence>
<keyword evidence="3" id="KW-1185">Reference proteome</keyword>
<sequence length="139" mass="15560">MTGLETRTQPKPLAHIIAEYDDDKLDEYLQANARVQDPENIQPSFIQRLRDKVHASREAADPRPVDFAQLAARLHDVSAGVAPPARALSPSPTHSLPSNEEQDAEDLKEEIGLYSALLEAGGRPPYPRHLLNDFFWEPE</sequence>
<accession>A0A6G1LNQ7</accession>
<dbReference type="EMBL" id="ML995809">
    <property type="protein sequence ID" value="KAF2773794.1"/>
    <property type="molecule type" value="Genomic_DNA"/>
</dbReference>
<protein>
    <submittedName>
        <fullName evidence="2">Uncharacterized protein</fullName>
    </submittedName>
</protein>
<evidence type="ECO:0000256" key="1">
    <source>
        <dbReference type="SAM" id="MobiDB-lite"/>
    </source>
</evidence>
<feature type="compositionally biased region" description="Polar residues" evidence="1">
    <location>
        <begin position="90"/>
        <end position="99"/>
    </location>
</feature>
<gene>
    <name evidence="2" type="ORF">EJ03DRAFT_347203</name>
</gene>
<proteinExistence type="predicted"/>
<dbReference type="OrthoDB" id="3945206at2759"/>
<organism evidence="2 3">
    <name type="scientific">Teratosphaeria nubilosa</name>
    <dbReference type="NCBI Taxonomy" id="161662"/>
    <lineage>
        <taxon>Eukaryota</taxon>
        <taxon>Fungi</taxon>
        <taxon>Dikarya</taxon>
        <taxon>Ascomycota</taxon>
        <taxon>Pezizomycotina</taxon>
        <taxon>Dothideomycetes</taxon>
        <taxon>Dothideomycetidae</taxon>
        <taxon>Mycosphaerellales</taxon>
        <taxon>Teratosphaeriaceae</taxon>
        <taxon>Teratosphaeria</taxon>
    </lineage>
</organism>
<name>A0A6G1LNQ7_9PEZI</name>
<reference evidence="2" key="1">
    <citation type="journal article" date="2020" name="Stud. Mycol.">
        <title>101 Dothideomycetes genomes: a test case for predicting lifestyles and emergence of pathogens.</title>
        <authorList>
            <person name="Haridas S."/>
            <person name="Albert R."/>
            <person name="Binder M."/>
            <person name="Bloem J."/>
            <person name="Labutti K."/>
            <person name="Salamov A."/>
            <person name="Andreopoulos B."/>
            <person name="Baker S."/>
            <person name="Barry K."/>
            <person name="Bills G."/>
            <person name="Bluhm B."/>
            <person name="Cannon C."/>
            <person name="Castanera R."/>
            <person name="Culley D."/>
            <person name="Daum C."/>
            <person name="Ezra D."/>
            <person name="Gonzalez J."/>
            <person name="Henrissat B."/>
            <person name="Kuo A."/>
            <person name="Liang C."/>
            <person name="Lipzen A."/>
            <person name="Lutzoni F."/>
            <person name="Magnuson J."/>
            <person name="Mondo S."/>
            <person name="Nolan M."/>
            <person name="Ohm R."/>
            <person name="Pangilinan J."/>
            <person name="Park H.-J."/>
            <person name="Ramirez L."/>
            <person name="Alfaro M."/>
            <person name="Sun H."/>
            <person name="Tritt A."/>
            <person name="Yoshinaga Y."/>
            <person name="Zwiers L.-H."/>
            <person name="Turgeon B."/>
            <person name="Goodwin S."/>
            <person name="Spatafora J."/>
            <person name="Crous P."/>
            <person name="Grigoriev I."/>
        </authorList>
    </citation>
    <scope>NUCLEOTIDE SEQUENCE</scope>
    <source>
        <strain evidence="2">CBS 116005</strain>
    </source>
</reference>